<evidence type="ECO:0000313" key="2">
    <source>
        <dbReference type="Proteomes" id="UP000228934"/>
    </source>
</evidence>
<accession>A0A2G9SE05</accession>
<gene>
    <name evidence="1" type="ORF">AB205_0067230</name>
</gene>
<dbReference type="Proteomes" id="UP000228934">
    <property type="component" value="Unassembled WGS sequence"/>
</dbReference>
<protein>
    <submittedName>
        <fullName evidence="1">Uncharacterized protein</fullName>
    </submittedName>
</protein>
<keyword evidence="2" id="KW-1185">Reference proteome</keyword>
<organism evidence="1 2">
    <name type="scientific">Aquarana catesbeiana</name>
    <name type="common">American bullfrog</name>
    <name type="synonym">Rana catesbeiana</name>
    <dbReference type="NCBI Taxonomy" id="8400"/>
    <lineage>
        <taxon>Eukaryota</taxon>
        <taxon>Metazoa</taxon>
        <taxon>Chordata</taxon>
        <taxon>Craniata</taxon>
        <taxon>Vertebrata</taxon>
        <taxon>Euteleostomi</taxon>
        <taxon>Amphibia</taxon>
        <taxon>Batrachia</taxon>
        <taxon>Anura</taxon>
        <taxon>Neobatrachia</taxon>
        <taxon>Ranoidea</taxon>
        <taxon>Ranidae</taxon>
        <taxon>Aquarana</taxon>
    </lineage>
</organism>
<dbReference type="EMBL" id="KV924309">
    <property type="protein sequence ID" value="PIO38357.1"/>
    <property type="molecule type" value="Genomic_DNA"/>
</dbReference>
<name>A0A2G9SE05_AQUCT</name>
<dbReference type="AlphaFoldDB" id="A0A2G9SE05"/>
<proteinExistence type="predicted"/>
<evidence type="ECO:0000313" key="1">
    <source>
        <dbReference type="EMBL" id="PIO38357.1"/>
    </source>
</evidence>
<reference evidence="2" key="1">
    <citation type="journal article" date="2017" name="Nat. Commun.">
        <title>The North American bullfrog draft genome provides insight into hormonal regulation of long noncoding RNA.</title>
        <authorList>
            <person name="Hammond S.A."/>
            <person name="Warren R.L."/>
            <person name="Vandervalk B.P."/>
            <person name="Kucuk E."/>
            <person name="Khan H."/>
            <person name="Gibb E.A."/>
            <person name="Pandoh P."/>
            <person name="Kirk H."/>
            <person name="Zhao Y."/>
            <person name="Jones M."/>
            <person name="Mungall A.J."/>
            <person name="Coope R."/>
            <person name="Pleasance S."/>
            <person name="Moore R.A."/>
            <person name="Holt R.A."/>
            <person name="Round J.M."/>
            <person name="Ohora S."/>
            <person name="Walle B.V."/>
            <person name="Veldhoen N."/>
            <person name="Helbing C.C."/>
            <person name="Birol I."/>
        </authorList>
    </citation>
    <scope>NUCLEOTIDE SEQUENCE [LARGE SCALE GENOMIC DNA]</scope>
</reference>
<sequence>MCQKYPICPPIMSQSQYKSQIAAITSKKIIIKWHKSIPYFVDALTFAQTSQYMLLGIFITKNIAKIKTAEVIKYHQKKALFVS</sequence>